<keyword evidence="1" id="KW-1133">Transmembrane helix</keyword>
<protein>
    <submittedName>
        <fullName evidence="2">Putative F0F1-ATPase subunit Ca2+/Mg2+ transporter</fullName>
    </submittedName>
</protein>
<dbReference type="STRING" id="201973.SAMN04488025_105115"/>
<feature type="transmembrane region" description="Helical" evidence="1">
    <location>
        <begin position="46"/>
        <end position="67"/>
    </location>
</feature>
<sequence>MKRNHPESPWKYIGLIGSIGLELFFLIIAGAYVGRKLDEHFHTEPLFLAVGIFGGLAGGIVSAAFTIRQLMKKL</sequence>
<feature type="transmembrane region" description="Helical" evidence="1">
    <location>
        <begin position="12"/>
        <end position="34"/>
    </location>
</feature>
<dbReference type="RefSeq" id="WP_092036251.1">
    <property type="nucleotide sequence ID" value="NZ_FOOK01000005.1"/>
</dbReference>
<gene>
    <name evidence="2" type="ORF">SAMN04488025_105115</name>
</gene>
<proteinExistence type="predicted"/>
<name>A0A1I2LSA6_9BACL</name>
<dbReference type="InterPro" id="IPR032820">
    <property type="entry name" value="ATPase_put"/>
</dbReference>
<dbReference type="OrthoDB" id="282803at2"/>
<dbReference type="AlphaFoldDB" id="A0A1I2LSA6"/>
<keyword evidence="1" id="KW-0472">Membrane</keyword>
<reference evidence="2 3" key="1">
    <citation type="submission" date="2016-10" db="EMBL/GenBank/DDBJ databases">
        <authorList>
            <person name="de Groot N.N."/>
        </authorList>
    </citation>
    <scope>NUCLEOTIDE SEQUENCE [LARGE SCALE GENOMIC DNA]</scope>
    <source>
        <strain evidence="2 3">DSM 44945</strain>
    </source>
</reference>
<evidence type="ECO:0000313" key="2">
    <source>
        <dbReference type="EMBL" id="SFF79926.1"/>
    </source>
</evidence>
<evidence type="ECO:0000313" key="3">
    <source>
        <dbReference type="Proteomes" id="UP000198661"/>
    </source>
</evidence>
<evidence type="ECO:0000256" key="1">
    <source>
        <dbReference type="SAM" id="Phobius"/>
    </source>
</evidence>
<organism evidence="2 3">
    <name type="scientific">Planifilum fulgidum</name>
    <dbReference type="NCBI Taxonomy" id="201973"/>
    <lineage>
        <taxon>Bacteria</taxon>
        <taxon>Bacillati</taxon>
        <taxon>Bacillota</taxon>
        <taxon>Bacilli</taxon>
        <taxon>Bacillales</taxon>
        <taxon>Thermoactinomycetaceae</taxon>
        <taxon>Planifilum</taxon>
    </lineage>
</organism>
<accession>A0A1I2LSA6</accession>
<dbReference type="Proteomes" id="UP000198661">
    <property type="component" value="Unassembled WGS sequence"/>
</dbReference>
<keyword evidence="1" id="KW-0812">Transmembrane</keyword>
<dbReference type="EMBL" id="FOOK01000005">
    <property type="protein sequence ID" value="SFF79926.1"/>
    <property type="molecule type" value="Genomic_DNA"/>
</dbReference>
<keyword evidence="3" id="KW-1185">Reference proteome</keyword>
<dbReference type="Pfam" id="PF09527">
    <property type="entry name" value="ATPase_gene1"/>
    <property type="match status" value="1"/>
</dbReference>